<evidence type="ECO:0008006" key="5">
    <source>
        <dbReference type="Google" id="ProtNLM"/>
    </source>
</evidence>
<proteinExistence type="predicted"/>
<accession>A0AAW9I884</accession>
<dbReference type="Gene3D" id="2.20.110.10">
    <property type="entry name" value="Histone H3 K4-specific methyltransferase SET7/9 N-terminal domain"/>
    <property type="match status" value="1"/>
</dbReference>
<evidence type="ECO:0000313" key="4">
    <source>
        <dbReference type="Proteomes" id="UP001288778"/>
    </source>
</evidence>
<dbReference type="InterPro" id="IPR003409">
    <property type="entry name" value="MORN"/>
</dbReference>
<organism evidence="3 4">
    <name type="scientific">Clostridium perfringens</name>
    <dbReference type="NCBI Taxonomy" id="1502"/>
    <lineage>
        <taxon>Bacteria</taxon>
        <taxon>Bacillati</taxon>
        <taxon>Bacillota</taxon>
        <taxon>Clostridia</taxon>
        <taxon>Eubacteriales</taxon>
        <taxon>Clostridiaceae</taxon>
        <taxon>Clostridium</taxon>
    </lineage>
</organism>
<evidence type="ECO:0000256" key="2">
    <source>
        <dbReference type="SAM" id="Coils"/>
    </source>
</evidence>
<dbReference type="GO" id="GO:0005829">
    <property type="term" value="C:cytosol"/>
    <property type="evidence" value="ECO:0007669"/>
    <property type="project" value="TreeGrafter"/>
</dbReference>
<feature type="non-terminal residue" evidence="3">
    <location>
        <position position="1"/>
    </location>
</feature>
<dbReference type="Pfam" id="PF02493">
    <property type="entry name" value="MORN"/>
    <property type="match status" value="3"/>
</dbReference>
<comment type="caution">
    <text evidence="3">The sequence shown here is derived from an EMBL/GenBank/DDBJ whole genome shotgun (WGS) entry which is preliminary data.</text>
</comment>
<sequence>LREVDIYKKTIKSVESMKRKAEKKQAIATEEEMSLVEKDELNEEDEFSCNKDKIYYFSNGDKYIGKIEKNELHGRGYYVMYNDGKVIMEYLGEFENNLREGIGECKFENDNLYLGNFKNDLMNGIGQMNYSNGDEYIG</sequence>
<keyword evidence="1" id="KW-0677">Repeat</keyword>
<dbReference type="PANTHER" id="PTHR43215:SF14">
    <property type="entry name" value="RADIAL SPOKE HEAD 1 HOMOLOG"/>
    <property type="match status" value="1"/>
</dbReference>
<dbReference type="SMART" id="SM00698">
    <property type="entry name" value="MORN"/>
    <property type="match status" value="3"/>
</dbReference>
<name>A0AAW9I884_CLOPF</name>
<dbReference type="Proteomes" id="UP001288778">
    <property type="component" value="Unassembled WGS sequence"/>
</dbReference>
<evidence type="ECO:0000313" key="3">
    <source>
        <dbReference type="EMBL" id="MDZ4910631.1"/>
    </source>
</evidence>
<feature type="coiled-coil region" evidence="2">
    <location>
        <begin position="4"/>
        <end position="31"/>
    </location>
</feature>
<dbReference type="SUPFAM" id="SSF82185">
    <property type="entry name" value="Histone H3 K4-specific methyltransferase SET7/9 N-terminal domain"/>
    <property type="match status" value="1"/>
</dbReference>
<gene>
    <name evidence="3" type="ORF">GNF68_16730</name>
</gene>
<evidence type="ECO:0000256" key="1">
    <source>
        <dbReference type="ARBA" id="ARBA00022737"/>
    </source>
</evidence>
<dbReference type="PANTHER" id="PTHR43215">
    <property type="entry name" value="RADIAL SPOKE HEAD 1 HOMOLOG"/>
    <property type="match status" value="1"/>
</dbReference>
<reference evidence="3" key="1">
    <citation type="submission" date="2019-11" db="EMBL/GenBank/DDBJ databases">
        <title>Characterization of Clostridium perfringens isolates from swine manure treated agricultural soils.</title>
        <authorList>
            <person name="Wushke S.T."/>
        </authorList>
    </citation>
    <scope>NUCLEOTIDE SEQUENCE</scope>
    <source>
        <strain evidence="3">X94</strain>
    </source>
</reference>
<keyword evidence="2" id="KW-0175">Coiled coil</keyword>
<feature type="non-terminal residue" evidence="3">
    <location>
        <position position="138"/>
    </location>
</feature>
<dbReference type="EMBL" id="WNUI01000536">
    <property type="protein sequence ID" value="MDZ4910631.1"/>
    <property type="molecule type" value="Genomic_DNA"/>
</dbReference>
<protein>
    <recommendedName>
        <fullName evidence="5">Phosphatidylinositol-4-phosphate 5-kinase</fullName>
    </recommendedName>
</protein>
<dbReference type="AlphaFoldDB" id="A0AAW9I884"/>